<name>A0A2M7TEP9_UNCKA</name>
<dbReference type="Proteomes" id="UP000228920">
    <property type="component" value="Unassembled WGS sequence"/>
</dbReference>
<evidence type="ECO:0000313" key="2">
    <source>
        <dbReference type="EMBL" id="PIZ44171.1"/>
    </source>
</evidence>
<evidence type="ECO:0000313" key="3">
    <source>
        <dbReference type="Proteomes" id="UP000228920"/>
    </source>
</evidence>
<dbReference type="EMBL" id="PFNL01000192">
    <property type="protein sequence ID" value="PIZ44171.1"/>
    <property type="molecule type" value="Genomic_DNA"/>
</dbReference>
<reference evidence="3" key="1">
    <citation type="submission" date="2017-09" db="EMBL/GenBank/DDBJ databases">
        <title>Depth-based differentiation of microbial function through sediment-hosted aquifers and enrichment of novel symbionts in the deep terrestrial subsurface.</title>
        <authorList>
            <person name="Probst A.J."/>
            <person name="Ladd B."/>
            <person name="Jarett J.K."/>
            <person name="Geller-Mcgrath D.E."/>
            <person name="Sieber C.M.K."/>
            <person name="Emerson J.B."/>
            <person name="Anantharaman K."/>
            <person name="Thomas B.C."/>
            <person name="Malmstrom R."/>
            <person name="Stieglmeier M."/>
            <person name="Klingl A."/>
            <person name="Woyke T."/>
            <person name="Ryan C.M."/>
            <person name="Banfield J.F."/>
        </authorList>
    </citation>
    <scope>NUCLEOTIDE SEQUENCE [LARGE SCALE GENOMIC DNA]</scope>
</reference>
<organism evidence="2 3">
    <name type="scientific">candidate division WWE3 bacterium CG_4_10_14_0_2_um_filter_41_14</name>
    <dbReference type="NCBI Taxonomy" id="1975072"/>
    <lineage>
        <taxon>Bacteria</taxon>
        <taxon>Katanobacteria</taxon>
    </lineage>
</organism>
<feature type="domain" description="DUF4143" evidence="1">
    <location>
        <begin position="2"/>
        <end position="106"/>
    </location>
</feature>
<accession>A0A2M7TEP9</accession>
<dbReference type="Pfam" id="PF13635">
    <property type="entry name" value="DUF4143"/>
    <property type="match status" value="1"/>
</dbReference>
<gene>
    <name evidence="2" type="ORF">COY32_06950</name>
</gene>
<dbReference type="PANTHER" id="PTHR43566:SF1">
    <property type="entry name" value="AAA+ ATPASE DOMAIN-CONTAINING PROTEIN"/>
    <property type="match status" value="1"/>
</dbReference>
<sequence length="132" mass="15186">MFEQSFIIFRLPPFTSKRRNEIGKAPKIYFYDLGLRNAIIGDFSDPFLRRDFGAMFENFIISEVLKHNSYSKAGYGLAFWRTLQGSEVDLVLHKANEVVACEIKTSQGRVSTAFGNRYPKATQIVITLENFY</sequence>
<proteinExistence type="predicted"/>
<dbReference type="InterPro" id="IPR025420">
    <property type="entry name" value="DUF4143"/>
</dbReference>
<dbReference type="AlphaFoldDB" id="A0A2M7TEP9"/>
<dbReference type="PANTHER" id="PTHR43566">
    <property type="entry name" value="CONSERVED PROTEIN"/>
    <property type="match status" value="1"/>
</dbReference>
<protein>
    <recommendedName>
        <fullName evidence="1">DUF4143 domain-containing protein</fullName>
    </recommendedName>
</protein>
<evidence type="ECO:0000259" key="1">
    <source>
        <dbReference type="Pfam" id="PF13635"/>
    </source>
</evidence>
<comment type="caution">
    <text evidence="2">The sequence shown here is derived from an EMBL/GenBank/DDBJ whole genome shotgun (WGS) entry which is preliminary data.</text>
</comment>